<dbReference type="RefSeq" id="WP_229813293.1">
    <property type="nucleotide sequence ID" value="NZ_BMRE01000050.1"/>
</dbReference>
<dbReference type="Proteomes" id="UP000649573">
    <property type="component" value="Unassembled WGS sequence"/>
</dbReference>
<keyword evidence="3" id="KW-1185">Reference proteome</keyword>
<evidence type="ECO:0000313" key="2">
    <source>
        <dbReference type="EMBL" id="GGU72026.1"/>
    </source>
</evidence>
<evidence type="ECO:0000313" key="3">
    <source>
        <dbReference type="Proteomes" id="UP000649573"/>
    </source>
</evidence>
<dbReference type="InterPro" id="IPR050177">
    <property type="entry name" value="Lipid_A_modif_metabolic_enz"/>
</dbReference>
<organism evidence="2 3">
    <name type="scientific">Lentzea flava</name>
    <dbReference type="NCBI Taxonomy" id="103732"/>
    <lineage>
        <taxon>Bacteria</taxon>
        <taxon>Bacillati</taxon>
        <taxon>Actinomycetota</taxon>
        <taxon>Actinomycetes</taxon>
        <taxon>Pseudonocardiales</taxon>
        <taxon>Pseudonocardiaceae</taxon>
        <taxon>Lentzea</taxon>
    </lineage>
</organism>
<proteinExistence type="predicted"/>
<dbReference type="Pfam" id="PF01370">
    <property type="entry name" value="Epimerase"/>
    <property type="match status" value="1"/>
</dbReference>
<feature type="domain" description="NAD-dependent epimerase/dehydratase" evidence="1">
    <location>
        <begin position="16"/>
        <end position="230"/>
    </location>
</feature>
<dbReference type="EMBL" id="BMRE01000050">
    <property type="protein sequence ID" value="GGU72026.1"/>
    <property type="molecule type" value="Genomic_DNA"/>
</dbReference>
<sequence>MGSLGRPRGGLTMPDVIVLGGTGFVGRHVCDAFTAAGHEVLAVARKPPPAPRFRALDLSRTSAETLAGVLGSCAVVVDATGSSWGLSEEDMATRCLALTENLQAALSLLPVRPRLVHLGSVLEYGPIPHGESAGRSTPERPDTSYGVAKLAAARLVVASGGVVLRVANAVGPGLPETSLLGQVASALLAGRDVELAPLSAFRDYVDVRDVASAAVAAAHSGVSAEIIGIGRGEAVPVRSLVDLLIEVSGVPAHVVERDIDTGWRAKSSWLQIDTTAAHDLLGWRPRHSLRDAVTAFWKSCS</sequence>
<reference evidence="3" key="1">
    <citation type="journal article" date="2019" name="Int. J. Syst. Evol. Microbiol.">
        <title>The Global Catalogue of Microorganisms (GCM) 10K type strain sequencing project: providing services to taxonomists for standard genome sequencing and annotation.</title>
        <authorList>
            <consortium name="The Broad Institute Genomics Platform"/>
            <consortium name="The Broad Institute Genome Sequencing Center for Infectious Disease"/>
            <person name="Wu L."/>
            <person name="Ma J."/>
        </authorList>
    </citation>
    <scope>NUCLEOTIDE SEQUENCE [LARGE SCALE GENOMIC DNA]</scope>
    <source>
        <strain evidence="3">JCM 3296</strain>
    </source>
</reference>
<evidence type="ECO:0000259" key="1">
    <source>
        <dbReference type="Pfam" id="PF01370"/>
    </source>
</evidence>
<dbReference type="PANTHER" id="PTHR43245">
    <property type="entry name" value="BIFUNCTIONAL POLYMYXIN RESISTANCE PROTEIN ARNA"/>
    <property type="match status" value="1"/>
</dbReference>
<dbReference type="Gene3D" id="3.40.50.720">
    <property type="entry name" value="NAD(P)-binding Rossmann-like Domain"/>
    <property type="match status" value="1"/>
</dbReference>
<gene>
    <name evidence="2" type="ORF">GCM10010178_74620</name>
</gene>
<accession>A0ABQ2VA43</accession>
<dbReference type="InterPro" id="IPR001509">
    <property type="entry name" value="Epimerase_deHydtase"/>
</dbReference>
<name>A0ABQ2VA43_9PSEU</name>
<dbReference type="SUPFAM" id="SSF51735">
    <property type="entry name" value="NAD(P)-binding Rossmann-fold domains"/>
    <property type="match status" value="1"/>
</dbReference>
<comment type="caution">
    <text evidence="2">The sequence shown here is derived from an EMBL/GenBank/DDBJ whole genome shotgun (WGS) entry which is preliminary data.</text>
</comment>
<dbReference type="PANTHER" id="PTHR43245:SF55">
    <property type="entry name" value="NAD(P)-BINDING DOMAIN-CONTAINING PROTEIN"/>
    <property type="match status" value="1"/>
</dbReference>
<dbReference type="InterPro" id="IPR036291">
    <property type="entry name" value="NAD(P)-bd_dom_sf"/>
</dbReference>
<protein>
    <recommendedName>
        <fullName evidence="1">NAD-dependent epimerase/dehydratase domain-containing protein</fullName>
    </recommendedName>
</protein>